<dbReference type="EMBL" id="SMLW01000675">
    <property type="protein sequence ID" value="MTI28911.1"/>
    <property type="molecule type" value="Genomic_DNA"/>
</dbReference>
<name>A0ABW9RYB6_9BACT</name>
<proteinExistence type="predicted"/>
<feature type="chain" id="PRO_5045302432" evidence="2">
    <location>
        <begin position="23"/>
        <end position="252"/>
    </location>
</feature>
<feature type="signal peptide" evidence="2">
    <location>
        <begin position="1"/>
        <end position="22"/>
    </location>
</feature>
<dbReference type="Pfam" id="PF01569">
    <property type="entry name" value="PAP2"/>
    <property type="match status" value="1"/>
</dbReference>
<accession>A0ABW9RYB6</accession>
<dbReference type="SMART" id="SM00014">
    <property type="entry name" value="acidPPc"/>
    <property type="match status" value="1"/>
</dbReference>
<keyword evidence="5" id="KW-1185">Reference proteome</keyword>
<gene>
    <name evidence="4" type="ORF">E1163_28380</name>
</gene>
<evidence type="ECO:0000256" key="2">
    <source>
        <dbReference type="SAM" id="SignalP"/>
    </source>
</evidence>
<keyword evidence="1" id="KW-1133">Transmembrane helix</keyword>
<sequence>MIRRVTQLVLIIFISAQSIAHAQVSDTLATQKKKWHQTNFVKVAGVPIILSGLGLIAANEGAPVNRFKVQRGLSYEFPDFSSTLDDYMRYGPPAAVYALDFLGVKSKNNFKHKTLIFLKANIMGFGLAFPLKGITKVRRPDNSSSASFPSLHTVQAFIGATFMHKELGHHSPWYSVGAYTVAAATGFYRMLNNKHWLSDVMVGAAIGILSTNVAYITHQYKDRKKKKGQVKAFITPAVSTKAYGASVVLLIR</sequence>
<dbReference type="InterPro" id="IPR000326">
    <property type="entry name" value="PAP2/HPO"/>
</dbReference>
<evidence type="ECO:0000313" key="5">
    <source>
        <dbReference type="Proteomes" id="UP000798808"/>
    </source>
</evidence>
<dbReference type="Gene3D" id="1.20.144.10">
    <property type="entry name" value="Phosphatidic acid phosphatase type 2/haloperoxidase"/>
    <property type="match status" value="1"/>
</dbReference>
<dbReference type="RefSeq" id="WP_155176893.1">
    <property type="nucleotide sequence ID" value="NZ_BAAAFL010000008.1"/>
</dbReference>
<feature type="transmembrane region" description="Helical" evidence="1">
    <location>
        <begin position="196"/>
        <end position="217"/>
    </location>
</feature>
<feature type="transmembrane region" description="Helical" evidence="1">
    <location>
        <begin position="38"/>
        <end position="58"/>
    </location>
</feature>
<evidence type="ECO:0000313" key="4">
    <source>
        <dbReference type="EMBL" id="MTI28911.1"/>
    </source>
</evidence>
<organism evidence="4 5">
    <name type="scientific">Fulvivirga kasyanovii</name>
    <dbReference type="NCBI Taxonomy" id="396812"/>
    <lineage>
        <taxon>Bacteria</taxon>
        <taxon>Pseudomonadati</taxon>
        <taxon>Bacteroidota</taxon>
        <taxon>Cytophagia</taxon>
        <taxon>Cytophagales</taxon>
        <taxon>Fulvivirgaceae</taxon>
        <taxon>Fulvivirga</taxon>
    </lineage>
</organism>
<evidence type="ECO:0000259" key="3">
    <source>
        <dbReference type="SMART" id="SM00014"/>
    </source>
</evidence>
<keyword evidence="1" id="KW-0472">Membrane</keyword>
<comment type="caution">
    <text evidence="4">The sequence shown here is derived from an EMBL/GenBank/DDBJ whole genome shotgun (WGS) entry which is preliminary data.</text>
</comment>
<keyword evidence="1" id="KW-0812">Transmembrane</keyword>
<feature type="domain" description="Phosphatidic acid phosphatase type 2/haloperoxidase" evidence="3">
    <location>
        <begin position="114"/>
        <end position="215"/>
    </location>
</feature>
<keyword evidence="2" id="KW-0732">Signal</keyword>
<dbReference type="Proteomes" id="UP000798808">
    <property type="component" value="Unassembled WGS sequence"/>
</dbReference>
<evidence type="ECO:0000256" key="1">
    <source>
        <dbReference type="SAM" id="Phobius"/>
    </source>
</evidence>
<dbReference type="InterPro" id="IPR036938">
    <property type="entry name" value="PAP2/HPO_sf"/>
</dbReference>
<dbReference type="SUPFAM" id="SSF48317">
    <property type="entry name" value="Acid phosphatase/Vanadium-dependent haloperoxidase"/>
    <property type="match status" value="1"/>
</dbReference>
<reference evidence="4 5" key="1">
    <citation type="submission" date="2019-02" db="EMBL/GenBank/DDBJ databases">
        <authorList>
            <person name="Goldberg S.R."/>
            <person name="Haltli B.A."/>
            <person name="Correa H."/>
            <person name="Russell K.G."/>
        </authorList>
    </citation>
    <scope>NUCLEOTIDE SEQUENCE [LARGE SCALE GENOMIC DNA]</scope>
    <source>
        <strain evidence="4 5">JCM 16186</strain>
    </source>
</reference>
<dbReference type="CDD" id="cd03394">
    <property type="entry name" value="PAP2_like_5"/>
    <property type="match status" value="1"/>
</dbReference>
<protein>
    <submittedName>
        <fullName evidence="4">Phosphatase PAP2 family protein</fullName>
    </submittedName>
</protein>